<protein>
    <submittedName>
        <fullName evidence="1">Uncharacterized protein</fullName>
    </submittedName>
</protein>
<proteinExistence type="predicted"/>
<sequence>MTSFTANTVHVNFGYVLTLSDEGMVQLFCTLESSRLGDFLGVLGSMYEEALNQFFVGASAIDGKVVSAVGGHQMVITKDLFIENFGLLTEGITSFGKPYCSLEEMKVVFWLSGVSFNPSKKKEMNLKYRLLNDIVAKL</sequence>
<organism evidence="1 2">
    <name type="scientific">Dorcoceras hygrometricum</name>
    <dbReference type="NCBI Taxonomy" id="472368"/>
    <lineage>
        <taxon>Eukaryota</taxon>
        <taxon>Viridiplantae</taxon>
        <taxon>Streptophyta</taxon>
        <taxon>Embryophyta</taxon>
        <taxon>Tracheophyta</taxon>
        <taxon>Spermatophyta</taxon>
        <taxon>Magnoliopsida</taxon>
        <taxon>eudicotyledons</taxon>
        <taxon>Gunneridae</taxon>
        <taxon>Pentapetalae</taxon>
        <taxon>asterids</taxon>
        <taxon>lamiids</taxon>
        <taxon>Lamiales</taxon>
        <taxon>Gesneriaceae</taxon>
        <taxon>Didymocarpoideae</taxon>
        <taxon>Trichosporeae</taxon>
        <taxon>Loxocarpinae</taxon>
        <taxon>Dorcoceras</taxon>
    </lineage>
</organism>
<dbReference type="EMBL" id="KV001302">
    <property type="protein sequence ID" value="KZV39192.1"/>
    <property type="molecule type" value="Genomic_DNA"/>
</dbReference>
<evidence type="ECO:0000313" key="1">
    <source>
        <dbReference type="EMBL" id="KZV39192.1"/>
    </source>
</evidence>
<name>A0A2Z7BX24_9LAMI</name>
<dbReference type="AlphaFoldDB" id="A0A2Z7BX24"/>
<accession>A0A2Z7BX24</accession>
<keyword evidence="2" id="KW-1185">Reference proteome</keyword>
<dbReference type="Proteomes" id="UP000250235">
    <property type="component" value="Unassembled WGS sequence"/>
</dbReference>
<reference evidence="1 2" key="1">
    <citation type="journal article" date="2015" name="Proc. Natl. Acad. Sci. U.S.A.">
        <title>The resurrection genome of Boea hygrometrica: A blueprint for survival of dehydration.</title>
        <authorList>
            <person name="Xiao L."/>
            <person name="Yang G."/>
            <person name="Zhang L."/>
            <person name="Yang X."/>
            <person name="Zhao S."/>
            <person name="Ji Z."/>
            <person name="Zhou Q."/>
            <person name="Hu M."/>
            <person name="Wang Y."/>
            <person name="Chen M."/>
            <person name="Xu Y."/>
            <person name="Jin H."/>
            <person name="Xiao X."/>
            <person name="Hu G."/>
            <person name="Bao F."/>
            <person name="Hu Y."/>
            <person name="Wan P."/>
            <person name="Li L."/>
            <person name="Deng X."/>
            <person name="Kuang T."/>
            <person name="Xiang C."/>
            <person name="Zhu J.K."/>
            <person name="Oliver M.J."/>
            <person name="He Y."/>
        </authorList>
    </citation>
    <scope>NUCLEOTIDE SEQUENCE [LARGE SCALE GENOMIC DNA]</scope>
    <source>
        <strain evidence="2">cv. XS01</strain>
    </source>
</reference>
<gene>
    <name evidence="1" type="ORF">F511_27798</name>
</gene>
<evidence type="ECO:0000313" key="2">
    <source>
        <dbReference type="Proteomes" id="UP000250235"/>
    </source>
</evidence>